<comment type="catalytic activity">
    <reaction evidence="1">
        <text>Exonucleolytic cleavage in the 3'- to 5'-direction to yield nucleoside 5'-phosphates.</text>
        <dbReference type="EC" id="3.1.11.2"/>
    </reaction>
</comment>
<dbReference type="InterPro" id="IPR036691">
    <property type="entry name" value="Endo/exonu/phosph_ase_sf"/>
</dbReference>
<evidence type="ECO:0000256" key="9">
    <source>
        <dbReference type="SAM" id="MobiDB-lite"/>
    </source>
</evidence>
<dbReference type="SUPFAM" id="SSF56219">
    <property type="entry name" value="DNase I-like"/>
    <property type="match status" value="1"/>
</dbReference>
<keyword evidence="6 7" id="KW-0460">Magnesium</keyword>
<keyword evidence="5" id="KW-0378">Hydrolase</keyword>
<evidence type="ECO:0000256" key="6">
    <source>
        <dbReference type="ARBA" id="ARBA00022842"/>
    </source>
</evidence>
<feature type="binding site" evidence="7">
    <location>
        <position position="94"/>
    </location>
    <ligand>
        <name>Mg(2+)</name>
        <dbReference type="ChEBI" id="CHEBI:18420"/>
        <label>1</label>
    </ligand>
</feature>
<dbReference type="InterPro" id="IPR005135">
    <property type="entry name" value="Endo/exonuclease/phosphatase"/>
</dbReference>
<reference evidence="11" key="1">
    <citation type="submission" date="2023-03" db="EMBL/GenBank/DDBJ databases">
        <authorList>
            <person name="Steffen K."/>
            <person name="Cardenas P."/>
        </authorList>
    </citation>
    <scope>NUCLEOTIDE SEQUENCE</scope>
</reference>
<evidence type="ECO:0000256" key="5">
    <source>
        <dbReference type="ARBA" id="ARBA00022801"/>
    </source>
</evidence>
<evidence type="ECO:0000259" key="10">
    <source>
        <dbReference type="Pfam" id="PF03372"/>
    </source>
</evidence>
<keyword evidence="8" id="KW-0227">DNA damage</keyword>
<evidence type="ECO:0000256" key="7">
    <source>
        <dbReference type="PIRSR" id="PIRSR604808-2"/>
    </source>
</evidence>
<evidence type="ECO:0000256" key="4">
    <source>
        <dbReference type="ARBA" id="ARBA00022723"/>
    </source>
</evidence>
<dbReference type="InterPro" id="IPR020847">
    <property type="entry name" value="AP_endonuclease_F1_BS"/>
</dbReference>
<dbReference type="InterPro" id="IPR004808">
    <property type="entry name" value="AP_endonuc_1"/>
</dbReference>
<keyword evidence="11" id="KW-0255">Endonuclease</keyword>
<dbReference type="Gene3D" id="3.60.10.10">
    <property type="entry name" value="Endonuclease/exonuclease/phosphatase"/>
    <property type="match status" value="1"/>
</dbReference>
<comment type="caution">
    <text evidence="11">The sequence shown here is derived from an EMBL/GenBank/DDBJ whole genome shotgun (WGS) entry which is preliminary data.</text>
</comment>
<dbReference type="AlphaFoldDB" id="A0AA35WHF2"/>
<keyword evidence="8" id="KW-0234">DNA repair</keyword>
<dbReference type="GO" id="GO:0003906">
    <property type="term" value="F:DNA-(apurinic or apyrimidinic site) endonuclease activity"/>
    <property type="evidence" value="ECO:0007669"/>
    <property type="project" value="TreeGrafter"/>
</dbReference>
<feature type="domain" description="Endonuclease/exonuclease/phosphatase" evidence="10">
    <location>
        <begin position="64"/>
        <end position="168"/>
    </location>
</feature>
<dbReference type="GO" id="GO:0008311">
    <property type="term" value="F:double-stranded DNA 3'-5' DNA exonuclease activity"/>
    <property type="evidence" value="ECO:0007669"/>
    <property type="project" value="UniProtKB-EC"/>
</dbReference>
<keyword evidence="11" id="KW-0540">Nuclease</keyword>
<accession>A0AA35WHF2</accession>
<gene>
    <name evidence="11" type="ORF">GBAR_LOCUS10552</name>
</gene>
<dbReference type="NCBIfam" id="TIGR00633">
    <property type="entry name" value="xth"/>
    <property type="match status" value="1"/>
</dbReference>
<dbReference type="PROSITE" id="PS51435">
    <property type="entry name" value="AP_NUCLEASE_F1_4"/>
    <property type="match status" value="1"/>
</dbReference>
<dbReference type="PANTHER" id="PTHR22748">
    <property type="entry name" value="AP ENDONUCLEASE"/>
    <property type="match status" value="1"/>
</dbReference>
<dbReference type="GO" id="GO:0003677">
    <property type="term" value="F:DNA binding"/>
    <property type="evidence" value="ECO:0007669"/>
    <property type="project" value="InterPro"/>
</dbReference>
<evidence type="ECO:0000313" key="12">
    <source>
        <dbReference type="Proteomes" id="UP001174909"/>
    </source>
</evidence>
<name>A0AA35WHF2_GEOBA</name>
<protein>
    <recommendedName>
        <fullName evidence="3">exodeoxyribonuclease III</fullName>
        <ecNumber evidence="3">3.1.11.2</ecNumber>
    </recommendedName>
</protein>
<evidence type="ECO:0000256" key="2">
    <source>
        <dbReference type="ARBA" id="ARBA00007092"/>
    </source>
</evidence>
<keyword evidence="7" id="KW-0464">Manganese</keyword>
<organism evidence="11 12">
    <name type="scientific">Geodia barretti</name>
    <name type="common">Barrett's horny sponge</name>
    <dbReference type="NCBI Taxonomy" id="519541"/>
    <lineage>
        <taxon>Eukaryota</taxon>
        <taxon>Metazoa</taxon>
        <taxon>Porifera</taxon>
        <taxon>Demospongiae</taxon>
        <taxon>Heteroscleromorpha</taxon>
        <taxon>Tetractinellida</taxon>
        <taxon>Astrophorina</taxon>
        <taxon>Geodiidae</taxon>
        <taxon>Geodia</taxon>
    </lineage>
</organism>
<evidence type="ECO:0000256" key="8">
    <source>
        <dbReference type="RuleBase" id="RU362131"/>
    </source>
</evidence>
<feature type="binding site" evidence="7">
    <location>
        <position position="66"/>
    </location>
    <ligand>
        <name>Mg(2+)</name>
        <dbReference type="ChEBI" id="CHEBI:18420"/>
        <label>1</label>
    </ligand>
</feature>
<dbReference type="PROSITE" id="PS00726">
    <property type="entry name" value="AP_NUCLEASE_F1_1"/>
    <property type="match status" value="1"/>
</dbReference>
<evidence type="ECO:0000313" key="11">
    <source>
        <dbReference type="EMBL" id="CAI8017366.1"/>
    </source>
</evidence>
<dbReference type="GO" id="GO:0008081">
    <property type="term" value="F:phosphoric diester hydrolase activity"/>
    <property type="evidence" value="ECO:0007669"/>
    <property type="project" value="TreeGrafter"/>
</dbReference>
<dbReference type="Pfam" id="PF03372">
    <property type="entry name" value="Exo_endo_phos"/>
    <property type="match status" value="1"/>
</dbReference>
<evidence type="ECO:0000256" key="3">
    <source>
        <dbReference type="ARBA" id="ARBA00012115"/>
    </source>
</evidence>
<dbReference type="EMBL" id="CASHTH010001619">
    <property type="protein sequence ID" value="CAI8017366.1"/>
    <property type="molecule type" value="Genomic_DNA"/>
</dbReference>
<dbReference type="GO" id="GO:0046872">
    <property type="term" value="F:metal ion binding"/>
    <property type="evidence" value="ECO:0007669"/>
    <property type="project" value="UniProtKB-KW"/>
</dbReference>
<dbReference type="GO" id="GO:0005634">
    <property type="term" value="C:nucleus"/>
    <property type="evidence" value="ECO:0007669"/>
    <property type="project" value="TreeGrafter"/>
</dbReference>
<dbReference type="GO" id="GO:0006284">
    <property type="term" value="P:base-excision repair"/>
    <property type="evidence" value="ECO:0007669"/>
    <property type="project" value="TreeGrafter"/>
</dbReference>
<proteinExistence type="inferred from homology"/>
<comment type="cofactor">
    <cofactor evidence="7 8">
        <name>Mg(2+)</name>
        <dbReference type="ChEBI" id="CHEBI:18420"/>
    </cofactor>
    <cofactor evidence="7 8">
        <name>Mn(2+)</name>
        <dbReference type="ChEBI" id="CHEBI:29035"/>
    </cofactor>
    <text evidence="7 8">Probably binds two magnesium or manganese ions per subunit.</text>
</comment>
<dbReference type="Proteomes" id="UP001174909">
    <property type="component" value="Unassembled WGS sequence"/>
</dbReference>
<sequence length="175" mass="19608">MGAQLRHQPRSQGQRNRQPEGTDGAAISIASAPNRLKVTDWSSVAWNDLGHTSDDRAWNIKFSSWNVNGVRAWLKNGGFEYLTHEAPDIFCLQEIKCAEDALPKEQLKVDGYHTYWSSAIKPGYSGTGLVHEMRKASEVTYGMGIEEHDKEGRLITCEFETFYLITAYVPNVGSV</sequence>
<feature type="region of interest" description="Disordered" evidence="9">
    <location>
        <begin position="1"/>
        <end position="23"/>
    </location>
</feature>
<evidence type="ECO:0000256" key="1">
    <source>
        <dbReference type="ARBA" id="ARBA00000493"/>
    </source>
</evidence>
<keyword evidence="4 7" id="KW-0479">Metal-binding</keyword>
<dbReference type="PANTHER" id="PTHR22748:SF6">
    <property type="entry name" value="DNA-(APURINIC OR APYRIMIDINIC SITE) ENDONUCLEASE"/>
    <property type="match status" value="1"/>
</dbReference>
<keyword evidence="12" id="KW-1185">Reference proteome</keyword>
<dbReference type="EC" id="3.1.11.2" evidence="3"/>
<comment type="similarity">
    <text evidence="2 8">Belongs to the DNA repair enzymes AP/ExoA family.</text>
</comment>